<evidence type="ECO:0000256" key="8">
    <source>
        <dbReference type="SAM" id="Phobius"/>
    </source>
</evidence>
<feature type="transmembrane region" description="Helical" evidence="8">
    <location>
        <begin position="179"/>
        <end position="198"/>
    </location>
</feature>
<feature type="transmembrane region" description="Helical" evidence="8">
    <location>
        <begin position="361"/>
        <end position="379"/>
    </location>
</feature>
<organism evidence="10 11">
    <name type="scientific">Ustilago trichophora</name>
    <dbReference type="NCBI Taxonomy" id="86804"/>
    <lineage>
        <taxon>Eukaryota</taxon>
        <taxon>Fungi</taxon>
        <taxon>Dikarya</taxon>
        <taxon>Basidiomycota</taxon>
        <taxon>Ustilaginomycotina</taxon>
        <taxon>Ustilaginomycetes</taxon>
        <taxon>Ustilaginales</taxon>
        <taxon>Ustilaginaceae</taxon>
        <taxon>Ustilago</taxon>
    </lineage>
</organism>
<keyword evidence="10" id="KW-0645">Protease</keyword>
<dbReference type="InterPro" id="IPR035952">
    <property type="entry name" value="Rhomboid-like_sf"/>
</dbReference>
<dbReference type="InterPro" id="IPR050925">
    <property type="entry name" value="Rhomboid_protease_S54"/>
</dbReference>
<dbReference type="Pfam" id="PF01694">
    <property type="entry name" value="Rhomboid"/>
    <property type="match status" value="1"/>
</dbReference>
<feature type="domain" description="Peptidase S54 rhomboid" evidence="9">
    <location>
        <begin position="228"/>
        <end position="374"/>
    </location>
</feature>
<name>A0A5C3EE64_9BASI</name>
<accession>A0A5C3EE64</accession>
<evidence type="ECO:0000256" key="1">
    <source>
        <dbReference type="ARBA" id="ARBA00004141"/>
    </source>
</evidence>
<evidence type="ECO:0000256" key="5">
    <source>
        <dbReference type="ARBA" id="ARBA00022989"/>
    </source>
</evidence>
<dbReference type="OrthoDB" id="418595at2759"/>
<evidence type="ECO:0000256" key="6">
    <source>
        <dbReference type="ARBA" id="ARBA00023136"/>
    </source>
</evidence>
<dbReference type="PANTHER" id="PTHR43731:SF14">
    <property type="entry name" value="PRESENILIN-ASSOCIATED RHOMBOID-LIKE PROTEIN, MITOCHONDRIAL"/>
    <property type="match status" value="1"/>
</dbReference>
<evidence type="ECO:0000313" key="11">
    <source>
        <dbReference type="Proteomes" id="UP000324022"/>
    </source>
</evidence>
<sequence>MVASTSSYETFTARKTRFRTYHSTSTTPPVSQRTRLDLPMGSLARRQQARSSTTAANVATPPCSPAPLTQKPTTESGVSFLRFFSTSFFTSPLAPNSFPGMILSKMPRLRSEDSPSRLPNRSRRHSSPLFDRPSRRVRIDTSSSSNPNGPGRRPPSTSTIAGIIALIDKRMFSRLPERFVLYTIIALNVLIFGSWLYAAESLRKFSDPRAYIFLAKNFLSGYRNVAEGRWWTMLTSCVSHERLDHFLVNMISLAFMAPPVLALTGPTTFVLLYFGAGVVSSIVSMVGKRLTGETNKAAGRAFSHGASGSVYAIMSTFACVHPTATFLVFFVIPAPAWAVVSGIMAWDLWHAAKTPGGATDSAGHVGGILAGILFWRFGLRGVRIQS</sequence>
<evidence type="ECO:0000256" key="7">
    <source>
        <dbReference type="SAM" id="MobiDB-lite"/>
    </source>
</evidence>
<proteinExistence type="inferred from homology"/>
<feature type="transmembrane region" description="Helical" evidence="8">
    <location>
        <begin position="324"/>
        <end position="349"/>
    </location>
</feature>
<comment type="similarity">
    <text evidence="2">Belongs to the peptidase S54 family.</text>
</comment>
<dbReference type="PANTHER" id="PTHR43731">
    <property type="entry name" value="RHOMBOID PROTEASE"/>
    <property type="match status" value="1"/>
</dbReference>
<evidence type="ECO:0000259" key="9">
    <source>
        <dbReference type="Pfam" id="PF01694"/>
    </source>
</evidence>
<keyword evidence="6 8" id="KW-0472">Membrane</keyword>
<evidence type="ECO:0000256" key="4">
    <source>
        <dbReference type="ARBA" id="ARBA00022801"/>
    </source>
</evidence>
<protein>
    <submittedName>
        <fullName evidence="10">Related to PCP1 - mitochondrial serine protease</fullName>
    </submittedName>
</protein>
<feature type="region of interest" description="Disordered" evidence="7">
    <location>
        <begin position="46"/>
        <end position="72"/>
    </location>
</feature>
<keyword evidence="3 8" id="KW-0812">Transmembrane</keyword>
<evidence type="ECO:0000256" key="3">
    <source>
        <dbReference type="ARBA" id="ARBA00022692"/>
    </source>
</evidence>
<keyword evidence="5 8" id="KW-1133">Transmembrane helix</keyword>
<dbReference type="GO" id="GO:0016020">
    <property type="term" value="C:membrane"/>
    <property type="evidence" value="ECO:0007669"/>
    <property type="project" value="UniProtKB-SubCell"/>
</dbReference>
<dbReference type="GO" id="GO:0006465">
    <property type="term" value="P:signal peptide processing"/>
    <property type="evidence" value="ECO:0007669"/>
    <property type="project" value="TreeGrafter"/>
</dbReference>
<dbReference type="InterPro" id="IPR022764">
    <property type="entry name" value="Peptidase_S54_rhomboid_dom"/>
</dbReference>
<dbReference type="Proteomes" id="UP000324022">
    <property type="component" value="Unassembled WGS sequence"/>
</dbReference>
<gene>
    <name evidence="10" type="ORF">UTRI_10556</name>
</gene>
<keyword evidence="11" id="KW-1185">Reference proteome</keyword>
<dbReference type="GO" id="GO:0004252">
    <property type="term" value="F:serine-type endopeptidase activity"/>
    <property type="evidence" value="ECO:0007669"/>
    <property type="project" value="InterPro"/>
</dbReference>
<reference evidence="10 11" key="1">
    <citation type="submission" date="2018-03" db="EMBL/GenBank/DDBJ databases">
        <authorList>
            <person name="Guldener U."/>
        </authorList>
    </citation>
    <scope>NUCLEOTIDE SEQUENCE [LARGE SCALE GENOMIC DNA]</scope>
    <source>
        <strain evidence="10 11">NBRC100155</strain>
    </source>
</reference>
<comment type="subcellular location">
    <subcellularLocation>
        <location evidence="1">Membrane</location>
        <topology evidence="1">Multi-pass membrane protein</topology>
    </subcellularLocation>
</comment>
<feature type="region of interest" description="Disordered" evidence="7">
    <location>
        <begin position="109"/>
        <end position="157"/>
    </location>
</feature>
<dbReference type="Gene3D" id="1.20.1540.10">
    <property type="entry name" value="Rhomboid-like"/>
    <property type="match status" value="1"/>
</dbReference>
<feature type="transmembrane region" description="Helical" evidence="8">
    <location>
        <begin position="270"/>
        <end position="287"/>
    </location>
</feature>
<evidence type="ECO:0000313" key="10">
    <source>
        <dbReference type="EMBL" id="SPO27439.1"/>
    </source>
</evidence>
<dbReference type="EMBL" id="OOIN01000017">
    <property type="protein sequence ID" value="SPO27439.1"/>
    <property type="molecule type" value="Genomic_DNA"/>
</dbReference>
<evidence type="ECO:0000256" key="2">
    <source>
        <dbReference type="ARBA" id="ARBA00009045"/>
    </source>
</evidence>
<dbReference type="AlphaFoldDB" id="A0A5C3EE64"/>
<dbReference type="SUPFAM" id="SSF144091">
    <property type="entry name" value="Rhomboid-like"/>
    <property type="match status" value="1"/>
</dbReference>
<keyword evidence="4" id="KW-0378">Hydrolase</keyword>